<organism evidence="1">
    <name type="scientific">Campylobacter coli</name>
    <dbReference type="NCBI Taxonomy" id="195"/>
    <lineage>
        <taxon>Bacteria</taxon>
        <taxon>Pseudomonadati</taxon>
        <taxon>Campylobacterota</taxon>
        <taxon>Epsilonproteobacteria</taxon>
        <taxon>Campylobacterales</taxon>
        <taxon>Campylobacteraceae</taxon>
        <taxon>Campylobacter</taxon>
    </lineage>
</organism>
<evidence type="ECO:0000313" key="1">
    <source>
        <dbReference type="EMBL" id="ECL0382763.1"/>
    </source>
</evidence>
<sequence length="72" mass="8200">MSLIGCGTTTAQVVTKIEIQKVKIPQELLTLSPLEKPIAKNELDILNAYSMLFYKYKQCEIQISKIKELNNE</sequence>
<gene>
    <name evidence="1" type="ORF">FKJ15_00865</name>
</gene>
<dbReference type="EMBL" id="AAJEPP010000001">
    <property type="protein sequence ID" value="ECL0382763.1"/>
    <property type="molecule type" value="Genomic_DNA"/>
</dbReference>
<proteinExistence type="predicted"/>
<reference evidence="1" key="1">
    <citation type="submission" date="2019-06" db="EMBL/GenBank/DDBJ databases">
        <authorList>
            <consortium name="NARMS: The National Antimicrobial Resistance Monitoring System"/>
        </authorList>
    </citation>
    <scope>NUCLEOTIDE SEQUENCE</scope>
    <source>
        <strain evidence="1">FSIS11921988</strain>
    </source>
</reference>
<protein>
    <submittedName>
        <fullName evidence="1">Uncharacterized protein</fullName>
    </submittedName>
</protein>
<dbReference type="AlphaFoldDB" id="A0A5Z1XKJ6"/>
<name>A0A5Z1XKJ6_CAMCO</name>
<comment type="caution">
    <text evidence="1">The sequence shown here is derived from an EMBL/GenBank/DDBJ whole genome shotgun (WGS) entry which is preliminary data.</text>
</comment>
<accession>A0A5Z1XKJ6</accession>